<gene>
    <name evidence="1" type="ORF">CYCCA115_LOCUS5018</name>
</gene>
<reference evidence="1" key="1">
    <citation type="submission" date="2023-08" db="EMBL/GenBank/DDBJ databases">
        <authorList>
            <person name="Audoor S."/>
            <person name="Bilcke G."/>
        </authorList>
    </citation>
    <scope>NUCLEOTIDE SEQUENCE</scope>
</reference>
<comment type="caution">
    <text evidence="1">The sequence shown here is derived from an EMBL/GenBank/DDBJ whole genome shotgun (WGS) entry which is preliminary data.</text>
</comment>
<accession>A0AAD2FJS4</accession>
<evidence type="ECO:0000313" key="2">
    <source>
        <dbReference type="Proteomes" id="UP001295423"/>
    </source>
</evidence>
<name>A0AAD2FJS4_9STRA</name>
<dbReference type="AlphaFoldDB" id="A0AAD2FJS4"/>
<proteinExistence type="predicted"/>
<sequence>MFMKDVLLPLIDEVSAVLPLSGYLEEGATENIAFWDKGGQEWTASNRLKFYMSNYRTMVQSPSTCCSPSLAASEDSSSSAIHLASQMVTEVESLSKVMARYERKYETVLGSMIALAYRGQTCPMNLEEQHLSDVHNHFKEQDWYRSHAK</sequence>
<dbReference type="Proteomes" id="UP001295423">
    <property type="component" value="Unassembled WGS sequence"/>
</dbReference>
<dbReference type="EMBL" id="CAKOGP040000541">
    <property type="protein sequence ID" value="CAJ1936054.1"/>
    <property type="molecule type" value="Genomic_DNA"/>
</dbReference>
<keyword evidence="2" id="KW-1185">Reference proteome</keyword>
<protein>
    <submittedName>
        <fullName evidence="1">Uncharacterized protein</fullName>
    </submittedName>
</protein>
<evidence type="ECO:0000313" key="1">
    <source>
        <dbReference type="EMBL" id="CAJ1936054.1"/>
    </source>
</evidence>
<organism evidence="1 2">
    <name type="scientific">Cylindrotheca closterium</name>
    <dbReference type="NCBI Taxonomy" id="2856"/>
    <lineage>
        <taxon>Eukaryota</taxon>
        <taxon>Sar</taxon>
        <taxon>Stramenopiles</taxon>
        <taxon>Ochrophyta</taxon>
        <taxon>Bacillariophyta</taxon>
        <taxon>Bacillariophyceae</taxon>
        <taxon>Bacillariophycidae</taxon>
        <taxon>Bacillariales</taxon>
        <taxon>Bacillariaceae</taxon>
        <taxon>Cylindrotheca</taxon>
    </lineage>
</organism>